<protein>
    <submittedName>
        <fullName evidence="1">Uncharacterized protein</fullName>
    </submittedName>
</protein>
<proteinExistence type="predicted"/>
<keyword evidence="2" id="KW-1185">Reference proteome</keyword>
<evidence type="ECO:0000313" key="1">
    <source>
        <dbReference type="EMBL" id="GEB57027.1"/>
    </source>
</evidence>
<dbReference type="EMBL" id="BJMN01000015">
    <property type="protein sequence ID" value="GEB57027.1"/>
    <property type="molecule type" value="Genomic_DNA"/>
</dbReference>
<organism evidence="1 2">
    <name type="scientific">Streptomyces gardneri</name>
    <dbReference type="NCBI Taxonomy" id="66892"/>
    <lineage>
        <taxon>Bacteria</taxon>
        <taxon>Bacillati</taxon>
        <taxon>Actinomycetota</taxon>
        <taxon>Actinomycetes</taxon>
        <taxon>Kitasatosporales</taxon>
        <taxon>Streptomycetaceae</taxon>
        <taxon>Streptomyces</taxon>
    </lineage>
</organism>
<dbReference type="RefSeq" id="WP_376321775.1">
    <property type="nucleotide sequence ID" value="NZ_JBHJUA010000036.1"/>
</dbReference>
<gene>
    <name evidence="1" type="ORF">SGA01_26320</name>
</gene>
<reference evidence="1 2" key="1">
    <citation type="submission" date="2019-06" db="EMBL/GenBank/DDBJ databases">
        <title>Whole genome shotgun sequence of Streptomyces gardneri NBRC 12865.</title>
        <authorList>
            <person name="Hosoyama A."/>
            <person name="Uohara A."/>
            <person name="Ohji S."/>
            <person name="Ichikawa N."/>
        </authorList>
    </citation>
    <scope>NUCLEOTIDE SEQUENCE [LARGE SCALE GENOMIC DNA]</scope>
    <source>
        <strain evidence="1 2">NBRC 12865</strain>
    </source>
</reference>
<comment type="caution">
    <text evidence="1">The sequence shown here is derived from an EMBL/GenBank/DDBJ whole genome shotgun (WGS) entry which is preliminary data.</text>
</comment>
<sequence length="45" mass="4686">MASTIRVPVASSTWTAPFGGALATTLVAAFELRYRHVCTACDDAG</sequence>
<dbReference type="Proteomes" id="UP000315226">
    <property type="component" value="Unassembled WGS sequence"/>
</dbReference>
<name>A0A4Y3RK14_9ACTN</name>
<accession>A0A4Y3RK14</accession>
<evidence type="ECO:0000313" key="2">
    <source>
        <dbReference type="Proteomes" id="UP000315226"/>
    </source>
</evidence>
<dbReference type="AlphaFoldDB" id="A0A4Y3RK14"/>